<evidence type="ECO:0000256" key="1">
    <source>
        <dbReference type="SAM" id="MobiDB-lite"/>
    </source>
</evidence>
<evidence type="ECO:0000313" key="3">
    <source>
        <dbReference type="Proteomes" id="UP000034235"/>
    </source>
</evidence>
<reference evidence="2 3" key="1">
    <citation type="journal article" date="2015" name="Nature">
        <title>rRNA introns, odd ribosomes, and small enigmatic genomes across a large radiation of phyla.</title>
        <authorList>
            <person name="Brown C.T."/>
            <person name="Hug L.A."/>
            <person name="Thomas B.C."/>
            <person name="Sharon I."/>
            <person name="Castelle C.J."/>
            <person name="Singh A."/>
            <person name="Wilkins M.J."/>
            <person name="Williams K.H."/>
            <person name="Banfield J.F."/>
        </authorList>
    </citation>
    <scope>NUCLEOTIDE SEQUENCE [LARGE SCALE GENOMIC DNA]</scope>
</reference>
<evidence type="ECO:0000313" key="2">
    <source>
        <dbReference type="EMBL" id="KKQ64405.1"/>
    </source>
</evidence>
<dbReference type="Proteomes" id="UP000034235">
    <property type="component" value="Unassembled WGS sequence"/>
</dbReference>
<feature type="region of interest" description="Disordered" evidence="1">
    <location>
        <begin position="25"/>
        <end position="44"/>
    </location>
</feature>
<comment type="caution">
    <text evidence="2">The sequence shown here is derived from an EMBL/GenBank/DDBJ whole genome shotgun (WGS) entry which is preliminary data.</text>
</comment>
<protein>
    <recommendedName>
        <fullName evidence="4">Phosphoglycerate mutase</fullName>
    </recommendedName>
</protein>
<accession>A0A0G0JMP0</accession>
<dbReference type="CDD" id="cd07040">
    <property type="entry name" value="HP"/>
    <property type="match status" value="1"/>
</dbReference>
<name>A0A0G0JMP0_9BACT</name>
<dbReference type="SUPFAM" id="SSF53254">
    <property type="entry name" value="Phosphoglycerate mutase-like"/>
    <property type="match status" value="1"/>
</dbReference>
<dbReference type="EMBL" id="LBUP01000022">
    <property type="protein sequence ID" value="KKQ64405.1"/>
    <property type="molecule type" value="Genomic_DNA"/>
</dbReference>
<gene>
    <name evidence="2" type="ORF">US86_C0022G0003</name>
</gene>
<proteinExistence type="predicted"/>
<organism evidence="2 3">
    <name type="scientific">Candidatus Daviesbacteria bacterium GW2011_GWA2_38_24</name>
    <dbReference type="NCBI Taxonomy" id="1618422"/>
    <lineage>
        <taxon>Bacteria</taxon>
        <taxon>Candidatus Daviesiibacteriota</taxon>
    </lineage>
</organism>
<dbReference type="Gene3D" id="3.40.50.1240">
    <property type="entry name" value="Phosphoglycerate mutase-like"/>
    <property type="match status" value="1"/>
</dbReference>
<evidence type="ECO:0008006" key="4">
    <source>
        <dbReference type="Google" id="ProtNLM"/>
    </source>
</evidence>
<sequence length="276" mass="31496">MNFEKPKNIEKGRNIDLTIHLMRHGKKRPDGNLSETGAREAQERGAEMGVMKNVKAYTSRVPRVVETAQAVQQGAEIYNKFNQRNRSALSDTLLRAPGTDQPPRFFKETILKRLADAHTAPENNREQRIREAEHQNMQEWLSHDDDFIDETTNSPKNVARAVAHLLVRQIDMSEHLKSGSDVDLLDVTHEFMLAAIIRYAVKKQNEDGSTVSGEEIMREKQSIDYLESLDIEVHIDENGKKTVSLEINGEPYILDMDTLRILSDEYKEGNINTQSN</sequence>
<dbReference type="InterPro" id="IPR029033">
    <property type="entry name" value="His_PPase_superfam"/>
</dbReference>
<dbReference type="AlphaFoldDB" id="A0A0G0JMP0"/>